<evidence type="ECO:0000313" key="6">
    <source>
        <dbReference type="Proteomes" id="UP000183766"/>
    </source>
</evidence>
<dbReference type="Proteomes" id="UP000183766">
    <property type="component" value="Unassembled WGS sequence"/>
</dbReference>
<evidence type="ECO:0000259" key="4">
    <source>
        <dbReference type="Pfam" id="PF01420"/>
    </source>
</evidence>
<dbReference type="RefSeq" id="WP_074910451.1">
    <property type="nucleotide sequence ID" value="NZ_FOUM01000024.1"/>
</dbReference>
<name>A0A1I4X4W6_9BACE</name>
<dbReference type="EMBL" id="FOUM01000024">
    <property type="protein sequence ID" value="SFN20954.1"/>
    <property type="molecule type" value="Genomic_DNA"/>
</dbReference>
<dbReference type="CDD" id="cd17254">
    <property type="entry name" value="RMtype1_S_FclI-TRD1-CR1_like"/>
    <property type="match status" value="1"/>
</dbReference>
<gene>
    <name evidence="5" type="ORF">SAMN05216250_12461</name>
</gene>
<evidence type="ECO:0000256" key="1">
    <source>
        <dbReference type="ARBA" id="ARBA00010923"/>
    </source>
</evidence>
<dbReference type="SUPFAM" id="SSF116734">
    <property type="entry name" value="DNA methylase specificity domain"/>
    <property type="match status" value="2"/>
</dbReference>
<sequence length="412" mass="47259">MFITLKPHTPHYENVPFEVPEGWQSVPVSELFCLNPKSEITDATSVGFIPMACVNDGFSGNHQFEERIWKEVKKGYCHFQNGDIGIAKISPCFENLKSTIFQNLPNNYGAGTTELVILRPLNIHAKFYLYLFKSQWYISEGTKYFKGVVGQQRVHKGIFTDLQIPLPPLAEQYRIVAEIEKWFALIDQIEQGKTGLQTIVMQTKSKILDLAIHGKLVPQDPNDEPAFELLKRINPDFTPCDNGHYTQLPKGWTTIKVGDVAIYTNGRAFKPEDWMHEGLPIIRIQNLNDNSASYNRTPKTYESKYLIHNGDLLFAWAASLGTYIWNGGKAWLNQHIFKVDPYPFIEKQYLYHVFKAMITEFYTQSHGSGMVHITKKQFENIKLLLPPLEEQKRIVQTLEQISTKLDVIMGSL</sequence>
<keyword evidence="2" id="KW-0680">Restriction system</keyword>
<dbReference type="GO" id="GO:0009307">
    <property type="term" value="P:DNA restriction-modification system"/>
    <property type="evidence" value="ECO:0007669"/>
    <property type="project" value="UniProtKB-KW"/>
</dbReference>
<dbReference type="AlphaFoldDB" id="A0A1I4X4W6"/>
<protein>
    <submittedName>
        <fullName evidence="5">Type I restriction enzyme, S subunit</fullName>
    </submittedName>
</protein>
<comment type="similarity">
    <text evidence="1">Belongs to the type-I restriction system S methylase family.</text>
</comment>
<dbReference type="InterPro" id="IPR000055">
    <property type="entry name" value="Restrct_endonuc_typeI_TRD"/>
</dbReference>
<dbReference type="PANTHER" id="PTHR43140:SF1">
    <property type="entry name" value="TYPE I RESTRICTION ENZYME ECOKI SPECIFICITY SUBUNIT"/>
    <property type="match status" value="1"/>
</dbReference>
<reference evidence="6" key="1">
    <citation type="submission" date="2016-10" db="EMBL/GenBank/DDBJ databases">
        <authorList>
            <person name="Varghese N."/>
            <person name="Submissions S."/>
        </authorList>
    </citation>
    <scope>NUCLEOTIDE SEQUENCE [LARGE SCALE GENOMIC DNA]</scope>
    <source>
        <strain evidence="6">NLAE-zl-C202</strain>
    </source>
</reference>
<dbReference type="PANTHER" id="PTHR43140">
    <property type="entry name" value="TYPE-1 RESTRICTION ENZYME ECOKI SPECIFICITY PROTEIN"/>
    <property type="match status" value="1"/>
</dbReference>
<organism evidence="5 6">
    <name type="scientific">Bacteroides xylanisolvens</name>
    <dbReference type="NCBI Taxonomy" id="371601"/>
    <lineage>
        <taxon>Bacteria</taxon>
        <taxon>Pseudomonadati</taxon>
        <taxon>Bacteroidota</taxon>
        <taxon>Bacteroidia</taxon>
        <taxon>Bacteroidales</taxon>
        <taxon>Bacteroidaceae</taxon>
        <taxon>Bacteroides</taxon>
    </lineage>
</organism>
<feature type="domain" description="Type I restriction modification DNA specificity" evidence="4">
    <location>
        <begin position="249"/>
        <end position="405"/>
    </location>
</feature>
<accession>A0A1I4X4W6</accession>
<evidence type="ECO:0000313" key="5">
    <source>
        <dbReference type="EMBL" id="SFN20954.1"/>
    </source>
</evidence>
<evidence type="ECO:0000256" key="2">
    <source>
        <dbReference type="ARBA" id="ARBA00022747"/>
    </source>
</evidence>
<dbReference type="GO" id="GO:0003677">
    <property type="term" value="F:DNA binding"/>
    <property type="evidence" value="ECO:0007669"/>
    <property type="project" value="UniProtKB-KW"/>
</dbReference>
<dbReference type="InterPro" id="IPR044946">
    <property type="entry name" value="Restrct_endonuc_typeI_TRD_sf"/>
</dbReference>
<keyword evidence="3" id="KW-0238">DNA-binding</keyword>
<proteinExistence type="inferred from homology"/>
<feature type="domain" description="Type I restriction modification DNA specificity" evidence="4">
    <location>
        <begin position="20"/>
        <end position="192"/>
    </location>
</feature>
<dbReference type="InterPro" id="IPR051212">
    <property type="entry name" value="Type-I_RE_S_subunit"/>
</dbReference>
<dbReference type="Gene3D" id="3.90.220.20">
    <property type="entry name" value="DNA methylase specificity domains"/>
    <property type="match status" value="2"/>
</dbReference>
<dbReference type="CDD" id="cd17260">
    <property type="entry name" value="RMtype1_S_EcoEI-TRD1-CR1_like"/>
    <property type="match status" value="1"/>
</dbReference>
<evidence type="ECO:0000256" key="3">
    <source>
        <dbReference type="ARBA" id="ARBA00023125"/>
    </source>
</evidence>
<dbReference type="Pfam" id="PF01420">
    <property type="entry name" value="Methylase_S"/>
    <property type="match status" value="2"/>
</dbReference>